<comment type="caution">
    <text evidence="2">The sequence shown here is derived from an EMBL/GenBank/DDBJ whole genome shotgun (WGS) entry which is preliminary data.</text>
</comment>
<evidence type="ECO:0000313" key="3">
    <source>
        <dbReference type="Proteomes" id="UP000722750"/>
    </source>
</evidence>
<evidence type="ECO:0008006" key="4">
    <source>
        <dbReference type="Google" id="ProtNLM"/>
    </source>
</evidence>
<keyword evidence="1" id="KW-0812">Transmembrane</keyword>
<dbReference type="EMBL" id="JAANXD010000089">
    <property type="protein sequence ID" value="MBS1259329.1"/>
    <property type="molecule type" value="Genomic_DNA"/>
</dbReference>
<evidence type="ECO:0000313" key="2">
    <source>
        <dbReference type="EMBL" id="MBS1259329.1"/>
    </source>
</evidence>
<keyword evidence="1" id="KW-0472">Membrane</keyword>
<accession>A0A941W502</accession>
<gene>
    <name evidence="2" type="ORF">MAG551_02399</name>
</gene>
<evidence type="ECO:0000256" key="1">
    <source>
        <dbReference type="SAM" id="Phobius"/>
    </source>
</evidence>
<sequence length="91" mass="10341">MSAQQIALFIAAGVAIWVYTDAKKNNYSTSASIGWMLGVFMLMIIFLPIYLVMKAKRAKRPVMSTSCEFCRKQYFGNPNYCPHCGHLVRKI</sequence>
<reference evidence="2" key="1">
    <citation type="journal article" date="2021" name="ISME J.">
        <title>Fine-scale metabolic discontinuity in a stratified prokaryote microbiome of a Red Sea deep halocline.</title>
        <authorList>
            <person name="Michoud G."/>
            <person name="Ngugi D.K."/>
            <person name="Barozzi A."/>
            <person name="Merlino G."/>
            <person name="Calleja M.L."/>
            <person name="Delgado-Huertas A."/>
            <person name="Moran X.A.G."/>
            <person name="Daffonchio D."/>
        </authorList>
    </citation>
    <scope>NUCLEOTIDE SEQUENCE</scope>
    <source>
        <strain evidence="2">SuakinDeep_MAG55_1</strain>
    </source>
</reference>
<keyword evidence="1" id="KW-1133">Transmembrane helix</keyword>
<proteinExistence type="predicted"/>
<dbReference type="AlphaFoldDB" id="A0A941W502"/>
<feature type="transmembrane region" description="Helical" evidence="1">
    <location>
        <begin position="32"/>
        <end position="53"/>
    </location>
</feature>
<protein>
    <recommendedName>
        <fullName evidence="4">Zinc ribbon domain-containing protein</fullName>
    </recommendedName>
</protein>
<name>A0A941W502_9BACT</name>
<dbReference type="Proteomes" id="UP000722750">
    <property type="component" value="Unassembled WGS sequence"/>
</dbReference>
<organism evidence="2 3">
    <name type="scientific">Candidatus Scalindua arabica</name>
    <dbReference type="NCBI Taxonomy" id="1127984"/>
    <lineage>
        <taxon>Bacteria</taxon>
        <taxon>Pseudomonadati</taxon>
        <taxon>Planctomycetota</taxon>
        <taxon>Candidatus Brocadiia</taxon>
        <taxon>Candidatus Brocadiales</taxon>
        <taxon>Candidatus Scalinduaceae</taxon>
        <taxon>Candidatus Scalindua</taxon>
    </lineage>
</organism>